<gene>
    <name evidence="1" type="ORF">S01H1_35670</name>
</gene>
<protein>
    <recommendedName>
        <fullName evidence="2">Phosphodiester glycosidase domain-containing protein</fullName>
    </recommendedName>
</protein>
<reference evidence="1" key="1">
    <citation type="journal article" date="2014" name="Front. Microbiol.">
        <title>High frequency of phylogenetically diverse reductive dehalogenase-homologous genes in deep subseafloor sedimentary metagenomes.</title>
        <authorList>
            <person name="Kawai M."/>
            <person name="Futagami T."/>
            <person name="Toyoda A."/>
            <person name="Takaki Y."/>
            <person name="Nishi S."/>
            <person name="Hori S."/>
            <person name="Arai W."/>
            <person name="Tsubouchi T."/>
            <person name="Morono Y."/>
            <person name="Uchiyama I."/>
            <person name="Ito T."/>
            <person name="Fujiyama A."/>
            <person name="Inagaki F."/>
            <person name="Takami H."/>
        </authorList>
    </citation>
    <scope>NUCLEOTIDE SEQUENCE</scope>
    <source>
        <strain evidence="1">Expedition CK06-06</strain>
    </source>
</reference>
<evidence type="ECO:0008006" key="2">
    <source>
        <dbReference type="Google" id="ProtNLM"/>
    </source>
</evidence>
<organism evidence="1">
    <name type="scientific">marine sediment metagenome</name>
    <dbReference type="NCBI Taxonomy" id="412755"/>
    <lineage>
        <taxon>unclassified sequences</taxon>
        <taxon>metagenomes</taxon>
        <taxon>ecological metagenomes</taxon>
    </lineage>
</organism>
<dbReference type="AlphaFoldDB" id="X0VPC4"/>
<accession>X0VPC4</accession>
<dbReference type="EMBL" id="BARS01022295">
    <property type="protein sequence ID" value="GAG12962.1"/>
    <property type="molecule type" value="Genomic_DNA"/>
</dbReference>
<comment type="caution">
    <text evidence="1">The sequence shown here is derived from an EMBL/GenBank/DDBJ whole genome shotgun (WGS) entry which is preliminary data.</text>
</comment>
<evidence type="ECO:0000313" key="1">
    <source>
        <dbReference type="EMBL" id="GAG12962.1"/>
    </source>
</evidence>
<feature type="non-terminal residue" evidence="1">
    <location>
        <position position="219"/>
    </location>
</feature>
<proteinExistence type="predicted"/>
<name>X0VPC4_9ZZZZ</name>
<sequence length="219" mass="24665">MFKKFVLFLLIALTVCHAAKAAEYIWQKSVEKGINYTHIKRKTAKGTLHIHLLMIDLKNEKINIMPALANGKLCQLEKTSNIALDSEAIAAINGSFFATKDNLNLPIGNLIINKKLLSKSMLNRTAVGFTDDKKIMFGIPKVKGYVINKRNRKSIVIWGINSPRRQDETIIYTEEFGDNTKTNKWGKEIVVDKNDKVIKKGIGNSKIPKNGFVISLHGW</sequence>